<dbReference type="WBParaSite" id="L893_g11090.t1">
    <property type="protein sequence ID" value="L893_g11090.t1"/>
    <property type="gene ID" value="L893_g11090"/>
</dbReference>
<organism evidence="1 2">
    <name type="scientific">Steinernema glaseri</name>
    <dbReference type="NCBI Taxonomy" id="37863"/>
    <lineage>
        <taxon>Eukaryota</taxon>
        <taxon>Metazoa</taxon>
        <taxon>Ecdysozoa</taxon>
        <taxon>Nematoda</taxon>
        <taxon>Chromadorea</taxon>
        <taxon>Rhabditida</taxon>
        <taxon>Tylenchina</taxon>
        <taxon>Panagrolaimomorpha</taxon>
        <taxon>Strongyloidoidea</taxon>
        <taxon>Steinernematidae</taxon>
        <taxon>Steinernema</taxon>
    </lineage>
</organism>
<evidence type="ECO:0000313" key="2">
    <source>
        <dbReference type="WBParaSite" id="L893_g11090.t1"/>
    </source>
</evidence>
<sequence length="134" mass="15137">MQCLMYKRVVRVTYDKYIQVLLQKVDFDHYEHMWLSKHYFDLTGETFHPCSEEPCHGSSLLQPTMYRMVALLALVTSGAFGGNADPKPSDRHLNDVFFYVMLSTGFSASPGDMHNATSTKNTPAVHFCSSSCSN</sequence>
<dbReference type="Proteomes" id="UP000095287">
    <property type="component" value="Unplaced"/>
</dbReference>
<evidence type="ECO:0000313" key="1">
    <source>
        <dbReference type="Proteomes" id="UP000095287"/>
    </source>
</evidence>
<protein>
    <submittedName>
        <fullName evidence="2">Ion_trans_2 domain-containing protein</fullName>
    </submittedName>
</protein>
<accession>A0A1I7Y041</accession>
<keyword evidence="1" id="KW-1185">Reference proteome</keyword>
<reference evidence="2" key="1">
    <citation type="submission" date="2016-11" db="UniProtKB">
        <authorList>
            <consortium name="WormBaseParasite"/>
        </authorList>
    </citation>
    <scope>IDENTIFICATION</scope>
</reference>
<dbReference type="AlphaFoldDB" id="A0A1I7Y041"/>
<name>A0A1I7Y041_9BILA</name>
<proteinExistence type="predicted"/>